<gene>
    <name evidence="1" type="ORF">CLOSTMETH_01505</name>
</gene>
<dbReference type="AlphaFoldDB" id="C0ECD5"/>
<reference evidence="1 2" key="2">
    <citation type="submission" date="2009-02" db="EMBL/GenBank/DDBJ databases">
        <title>Draft genome sequence of Clostridium methylpentosum (DSM 5476).</title>
        <authorList>
            <person name="Sudarsanam P."/>
            <person name="Ley R."/>
            <person name="Guruge J."/>
            <person name="Turnbaugh P.J."/>
            <person name="Mahowald M."/>
            <person name="Liep D."/>
            <person name="Gordon J."/>
        </authorList>
    </citation>
    <scope>NUCLEOTIDE SEQUENCE [LARGE SCALE GENOMIC DNA]</scope>
    <source>
        <strain evidence="1 2">DSM 5476</strain>
    </source>
</reference>
<name>C0ECD5_9FIRM</name>
<dbReference type="EMBL" id="ACEC01000049">
    <property type="protein sequence ID" value="EEG30869.1"/>
    <property type="molecule type" value="Genomic_DNA"/>
</dbReference>
<reference evidence="1 2" key="1">
    <citation type="submission" date="2009-01" db="EMBL/GenBank/DDBJ databases">
        <authorList>
            <person name="Fulton L."/>
            <person name="Clifton S."/>
            <person name="Fulton B."/>
            <person name="Xu J."/>
            <person name="Minx P."/>
            <person name="Pepin K.H."/>
            <person name="Johnson M."/>
            <person name="Bhonagiri V."/>
            <person name="Nash W.E."/>
            <person name="Mardis E.R."/>
            <person name="Wilson R.K."/>
        </authorList>
    </citation>
    <scope>NUCLEOTIDE SEQUENCE [LARGE SCALE GENOMIC DNA]</scope>
    <source>
        <strain evidence="1 2">DSM 5476</strain>
    </source>
</reference>
<accession>C0ECD5</accession>
<proteinExistence type="predicted"/>
<dbReference type="Proteomes" id="UP000003340">
    <property type="component" value="Unassembled WGS sequence"/>
</dbReference>
<keyword evidence="2" id="KW-1185">Reference proteome</keyword>
<sequence>MSVEYHQTTLSLEISHELRYTIFGWYAYQHVDMIRTCFCFDDLYSFVLTSFSQYFSNIRFYFPIDDLSPIFRCKYDMVLAIPFRIPKGQTLRLTTSIVHLE</sequence>
<organism evidence="1 2">
    <name type="scientific">[Clostridium] methylpentosum DSM 5476</name>
    <dbReference type="NCBI Taxonomy" id="537013"/>
    <lineage>
        <taxon>Bacteria</taxon>
        <taxon>Bacillati</taxon>
        <taxon>Bacillota</taxon>
        <taxon>Clostridia</taxon>
        <taxon>Eubacteriales</taxon>
        <taxon>Oscillospiraceae</taxon>
        <taxon>Oscillospiraceae incertae sedis</taxon>
    </lineage>
</organism>
<protein>
    <submittedName>
        <fullName evidence="1">Uncharacterized protein</fullName>
    </submittedName>
</protein>
<dbReference type="HOGENOM" id="CLU_2286618_0_0_9"/>
<evidence type="ECO:0000313" key="2">
    <source>
        <dbReference type="Proteomes" id="UP000003340"/>
    </source>
</evidence>
<comment type="caution">
    <text evidence="1">The sequence shown here is derived from an EMBL/GenBank/DDBJ whole genome shotgun (WGS) entry which is preliminary data.</text>
</comment>
<evidence type="ECO:0000313" key="1">
    <source>
        <dbReference type="EMBL" id="EEG30869.1"/>
    </source>
</evidence>